<name>A0A9D1PPG7_9BACI</name>
<dbReference type="EMBL" id="DXHX01000156">
    <property type="protein sequence ID" value="HIV75561.1"/>
    <property type="molecule type" value="Genomic_DNA"/>
</dbReference>
<keyword evidence="1" id="KW-0472">Membrane</keyword>
<dbReference type="AlphaFoldDB" id="A0A9D1PPG7"/>
<evidence type="ECO:0000313" key="3">
    <source>
        <dbReference type="Proteomes" id="UP000823937"/>
    </source>
</evidence>
<keyword evidence="1" id="KW-0812">Transmembrane</keyword>
<accession>A0A9D1PPG7</accession>
<evidence type="ECO:0000256" key="1">
    <source>
        <dbReference type="SAM" id="Phobius"/>
    </source>
</evidence>
<sequence length="57" mass="6401">MQNFNLPKFLLATLVVLMFCLVGVAISYESILFIVIFILLGFLIMGYGIATKRKSDN</sequence>
<dbReference type="InterPro" id="IPR035211">
    <property type="entry name" value="DUF5325"/>
</dbReference>
<proteinExistence type="predicted"/>
<keyword evidence="1" id="KW-1133">Transmembrane helix</keyword>
<evidence type="ECO:0000313" key="2">
    <source>
        <dbReference type="EMBL" id="HIV75561.1"/>
    </source>
</evidence>
<gene>
    <name evidence="2" type="ORF">H9895_10845</name>
</gene>
<feature type="transmembrane region" description="Helical" evidence="1">
    <location>
        <begin position="9"/>
        <end position="26"/>
    </location>
</feature>
<organism evidence="2 3">
    <name type="scientific">Candidatus Pseudogracilibacillus intestinigallinarum</name>
    <dbReference type="NCBI Taxonomy" id="2838742"/>
    <lineage>
        <taxon>Bacteria</taxon>
        <taxon>Bacillati</taxon>
        <taxon>Bacillota</taxon>
        <taxon>Bacilli</taxon>
        <taxon>Bacillales</taxon>
        <taxon>Bacillaceae</taxon>
        <taxon>Pseudogracilibacillus</taxon>
    </lineage>
</organism>
<reference evidence="2" key="2">
    <citation type="submission" date="2021-04" db="EMBL/GenBank/DDBJ databases">
        <authorList>
            <person name="Gilroy R."/>
        </authorList>
    </citation>
    <scope>NUCLEOTIDE SEQUENCE</scope>
    <source>
        <strain evidence="2">CHK169-2315</strain>
    </source>
</reference>
<feature type="transmembrane region" description="Helical" evidence="1">
    <location>
        <begin position="32"/>
        <end position="50"/>
    </location>
</feature>
<reference evidence="2" key="1">
    <citation type="journal article" date="2021" name="PeerJ">
        <title>Extensive microbial diversity within the chicken gut microbiome revealed by metagenomics and culture.</title>
        <authorList>
            <person name="Gilroy R."/>
            <person name="Ravi A."/>
            <person name="Getino M."/>
            <person name="Pursley I."/>
            <person name="Horton D.L."/>
            <person name="Alikhan N.F."/>
            <person name="Baker D."/>
            <person name="Gharbi K."/>
            <person name="Hall N."/>
            <person name="Watson M."/>
            <person name="Adriaenssens E.M."/>
            <person name="Foster-Nyarko E."/>
            <person name="Jarju S."/>
            <person name="Secka A."/>
            <person name="Antonio M."/>
            <person name="Oren A."/>
            <person name="Chaudhuri R.R."/>
            <person name="La Ragione R."/>
            <person name="Hildebrand F."/>
            <person name="Pallen M.J."/>
        </authorList>
    </citation>
    <scope>NUCLEOTIDE SEQUENCE</scope>
    <source>
        <strain evidence="2">CHK169-2315</strain>
    </source>
</reference>
<dbReference type="Proteomes" id="UP000823937">
    <property type="component" value="Unassembled WGS sequence"/>
</dbReference>
<dbReference type="Pfam" id="PF17259">
    <property type="entry name" value="DUF5325"/>
    <property type="match status" value="1"/>
</dbReference>
<protein>
    <submittedName>
        <fullName evidence="2">YlaF family protein</fullName>
    </submittedName>
</protein>
<comment type="caution">
    <text evidence="2">The sequence shown here is derived from an EMBL/GenBank/DDBJ whole genome shotgun (WGS) entry which is preliminary data.</text>
</comment>